<dbReference type="EMBL" id="JBBPBM010000017">
    <property type="protein sequence ID" value="KAK8556332.1"/>
    <property type="molecule type" value="Genomic_DNA"/>
</dbReference>
<evidence type="ECO:0000313" key="2">
    <source>
        <dbReference type="EMBL" id="KAK8556332.1"/>
    </source>
</evidence>
<dbReference type="Proteomes" id="UP001472677">
    <property type="component" value="Unassembled WGS sequence"/>
</dbReference>
<sequence length="67" mass="7469">MSGPNHAPVILGAPPESRALHTGFRELWQHLQINDDVQSVLVETQTSSSNMAYKLMCPRFDGNDFRG</sequence>
<keyword evidence="3" id="KW-1185">Reference proteome</keyword>
<dbReference type="EMBL" id="JBBPBM010000017">
    <property type="protein sequence ID" value="KAK8556331.1"/>
    <property type="molecule type" value="Genomic_DNA"/>
</dbReference>
<gene>
    <name evidence="1" type="ORF">V6N12_002739</name>
    <name evidence="2" type="ORF">V6N12_002740</name>
</gene>
<accession>A0ABR2EBP5</accession>
<reference evidence="1 3" key="1">
    <citation type="journal article" date="2024" name="G3 (Bethesda)">
        <title>Genome assembly of Hibiscus sabdariffa L. provides insights into metabolisms of medicinal natural products.</title>
        <authorList>
            <person name="Kim T."/>
        </authorList>
    </citation>
    <scope>NUCLEOTIDE SEQUENCE [LARGE SCALE GENOMIC DNA]</scope>
    <source>
        <strain evidence="1">TK-2024</strain>
        <tissue evidence="1">Old leaves</tissue>
    </source>
</reference>
<proteinExistence type="predicted"/>
<name>A0ABR2EBP5_9ROSI</name>
<protein>
    <submittedName>
        <fullName evidence="1">Uncharacterized protein</fullName>
    </submittedName>
</protein>
<evidence type="ECO:0000313" key="3">
    <source>
        <dbReference type="Proteomes" id="UP001472677"/>
    </source>
</evidence>
<comment type="caution">
    <text evidence="1">The sequence shown here is derived from an EMBL/GenBank/DDBJ whole genome shotgun (WGS) entry which is preliminary data.</text>
</comment>
<organism evidence="1 3">
    <name type="scientific">Hibiscus sabdariffa</name>
    <name type="common">roselle</name>
    <dbReference type="NCBI Taxonomy" id="183260"/>
    <lineage>
        <taxon>Eukaryota</taxon>
        <taxon>Viridiplantae</taxon>
        <taxon>Streptophyta</taxon>
        <taxon>Embryophyta</taxon>
        <taxon>Tracheophyta</taxon>
        <taxon>Spermatophyta</taxon>
        <taxon>Magnoliopsida</taxon>
        <taxon>eudicotyledons</taxon>
        <taxon>Gunneridae</taxon>
        <taxon>Pentapetalae</taxon>
        <taxon>rosids</taxon>
        <taxon>malvids</taxon>
        <taxon>Malvales</taxon>
        <taxon>Malvaceae</taxon>
        <taxon>Malvoideae</taxon>
        <taxon>Hibiscus</taxon>
    </lineage>
</organism>
<evidence type="ECO:0000313" key="1">
    <source>
        <dbReference type="EMBL" id="KAK8556331.1"/>
    </source>
</evidence>